<gene>
    <name evidence="1" type="ORF">MLD38_003282</name>
</gene>
<evidence type="ECO:0000313" key="1">
    <source>
        <dbReference type="EMBL" id="KAI4385230.1"/>
    </source>
</evidence>
<keyword evidence="2" id="KW-1185">Reference proteome</keyword>
<accession>A0ACB9S1J6</accession>
<sequence length="103" mass="10885">MMQISEVELSAEERLVVKTVGRKVDGLDQSNGAKEGQDLPAESERSPTLEGPEAEAGIEMLGTKLQGSRKLGGRAGEKKENEVGCNGTAVGLVKGGKMTEDRE</sequence>
<dbReference type="Proteomes" id="UP001057402">
    <property type="component" value="Chromosome 2"/>
</dbReference>
<dbReference type="EMBL" id="CM042881">
    <property type="protein sequence ID" value="KAI4385230.1"/>
    <property type="molecule type" value="Genomic_DNA"/>
</dbReference>
<organism evidence="1 2">
    <name type="scientific">Melastoma candidum</name>
    <dbReference type="NCBI Taxonomy" id="119954"/>
    <lineage>
        <taxon>Eukaryota</taxon>
        <taxon>Viridiplantae</taxon>
        <taxon>Streptophyta</taxon>
        <taxon>Embryophyta</taxon>
        <taxon>Tracheophyta</taxon>
        <taxon>Spermatophyta</taxon>
        <taxon>Magnoliopsida</taxon>
        <taxon>eudicotyledons</taxon>
        <taxon>Gunneridae</taxon>
        <taxon>Pentapetalae</taxon>
        <taxon>rosids</taxon>
        <taxon>malvids</taxon>
        <taxon>Myrtales</taxon>
        <taxon>Melastomataceae</taxon>
        <taxon>Melastomatoideae</taxon>
        <taxon>Melastomateae</taxon>
        <taxon>Melastoma</taxon>
    </lineage>
</organism>
<proteinExistence type="predicted"/>
<protein>
    <submittedName>
        <fullName evidence="1">Uncharacterized protein</fullName>
    </submittedName>
</protein>
<evidence type="ECO:0000313" key="2">
    <source>
        <dbReference type="Proteomes" id="UP001057402"/>
    </source>
</evidence>
<comment type="caution">
    <text evidence="1">The sequence shown here is derived from an EMBL/GenBank/DDBJ whole genome shotgun (WGS) entry which is preliminary data.</text>
</comment>
<name>A0ACB9S1J6_9MYRT</name>
<reference evidence="2" key="1">
    <citation type="journal article" date="2023" name="Front. Plant Sci.">
        <title>Chromosomal-level genome assembly of Melastoma candidum provides insights into trichome evolution.</title>
        <authorList>
            <person name="Zhong Y."/>
            <person name="Wu W."/>
            <person name="Sun C."/>
            <person name="Zou P."/>
            <person name="Liu Y."/>
            <person name="Dai S."/>
            <person name="Zhou R."/>
        </authorList>
    </citation>
    <scope>NUCLEOTIDE SEQUENCE [LARGE SCALE GENOMIC DNA]</scope>
</reference>